<dbReference type="AlphaFoldDB" id="A0A6A5PGW1"/>
<organism evidence="1 2">
    <name type="scientific">Lupinus albus</name>
    <name type="common">White lupine</name>
    <name type="synonym">Lupinus termis</name>
    <dbReference type="NCBI Taxonomy" id="3870"/>
    <lineage>
        <taxon>Eukaryota</taxon>
        <taxon>Viridiplantae</taxon>
        <taxon>Streptophyta</taxon>
        <taxon>Embryophyta</taxon>
        <taxon>Tracheophyta</taxon>
        <taxon>Spermatophyta</taxon>
        <taxon>Magnoliopsida</taxon>
        <taxon>eudicotyledons</taxon>
        <taxon>Gunneridae</taxon>
        <taxon>Pentapetalae</taxon>
        <taxon>rosids</taxon>
        <taxon>fabids</taxon>
        <taxon>Fabales</taxon>
        <taxon>Fabaceae</taxon>
        <taxon>Papilionoideae</taxon>
        <taxon>50 kb inversion clade</taxon>
        <taxon>genistoids sensu lato</taxon>
        <taxon>core genistoids</taxon>
        <taxon>Genisteae</taxon>
        <taxon>Lupinus</taxon>
    </lineage>
</organism>
<dbReference type="PANTHER" id="PTHR31890">
    <property type="entry name" value="PLANT INVERTASE/PECTIN METHYLESTERASE INHIBITOR SUPERFAMILY PROTEIN"/>
    <property type="match status" value="1"/>
</dbReference>
<comment type="caution">
    <text evidence="1">The sequence shown here is derived from an EMBL/GenBank/DDBJ whole genome shotgun (WGS) entry which is preliminary data.</text>
</comment>
<proteinExistence type="predicted"/>
<dbReference type="InterPro" id="IPR035513">
    <property type="entry name" value="Invertase/methylesterase_inhib"/>
</dbReference>
<reference evidence="2" key="1">
    <citation type="journal article" date="2020" name="Nat. Commun.">
        <title>Genome sequence of the cluster root forming white lupin.</title>
        <authorList>
            <person name="Hufnagel B."/>
            <person name="Marques A."/>
            <person name="Soriano A."/>
            <person name="Marques L."/>
            <person name="Divol F."/>
            <person name="Doumas P."/>
            <person name="Sallet E."/>
            <person name="Mancinotti D."/>
            <person name="Carrere S."/>
            <person name="Marande W."/>
            <person name="Arribat S."/>
            <person name="Keller J."/>
            <person name="Huneau C."/>
            <person name="Blein T."/>
            <person name="Aime D."/>
            <person name="Laguerre M."/>
            <person name="Taylor J."/>
            <person name="Schubert V."/>
            <person name="Nelson M."/>
            <person name="Geu-Flores F."/>
            <person name="Crespi M."/>
            <person name="Gallardo-Guerrero K."/>
            <person name="Delaux P.-M."/>
            <person name="Salse J."/>
            <person name="Berges H."/>
            <person name="Guyot R."/>
            <person name="Gouzy J."/>
            <person name="Peret B."/>
        </authorList>
    </citation>
    <scope>NUCLEOTIDE SEQUENCE [LARGE SCALE GENOMIC DNA]</scope>
    <source>
        <strain evidence="2">cv. Amiga</strain>
    </source>
</reference>
<protein>
    <submittedName>
        <fullName evidence="1">Putative pectinesterase inhibitor domain-containing protein</fullName>
    </submittedName>
</protein>
<keyword evidence="2" id="KW-1185">Reference proteome</keyword>
<dbReference type="Gene3D" id="1.20.140.40">
    <property type="entry name" value="Invertase/pectin methylesterase inhibitor family protein"/>
    <property type="match status" value="1"/>
</dbReference>
<name>A0A6A5PGW1_LUPAL</name>
<dbReference type="PANTHER" id="PTHR31890:SF9">
    <property type="entry name" value="PLANT INVERTASE_PECTIN METHYLESTERASE INHIBITOR SUPERFAMILY PROTEIN"/>
    <property type="match status" value="1"/>
</dbReference>
<dbReference type="Proteomes" id="UP000447434">
    <property type="component" value="Chromosome 3"/>
</dbReference>
<dbReference type="SUPFAM" id="SSF101148">
    <property type="entry name" value="Plant invertase/pectin methylesterase inhibitor"/>
    <property type="match status" value="1"/>
</dbReference>
<evidence type="ECO:0000313" key="2">
    <source>
        <dbReference type="Proteomes" id="UP000447434"/>
    </source>
</evidence>
<gene>
    <name evidence="1" type="ORF">Lalb_Chr03g0035561</name>
</gene>
<dbReference type="OrthoDB" id="1094634at2759"/>
<dbReference type="EMBL" id="WOCE01000003">
    <property type="protein sequence ID" value="KAE9617455.1"/>
    <property type="molecule type" value="Genomic_DNA"/>
</dbReference>
<evidence type="ECO:0000313" key="1">
    <source>
        <dbReference type="EMBL" id="KAE9617455.1"/>
    </source>
</evidence>
<sequence length="183" mass="20320">MNSTKVSYLLFTLSMILISQAPMPALGDSLYEIICKDNLKETKVCLQLLKTDPQIPSAKNYFDLSIFIMDFALKKGIEGQNLFTNLGKKNPSQAINQCATIYYNSIITAFEGGKRELKKHPDIARYETTVAGDGSKNCSEAIEAEKISNPSINDINNKMSILSDAAFIAVVHYEDEKRNEVGL</sequence>
<accession>A0A6A5PGW1</accession>